<evidence type="ECO:0000313" key="3">
    <source>
        <dbReference type="EMBL" id="QDT59651.1"/>
    </source>
</evidence>
<evidence type="ECO:0008006" key="5">
    <source>
        <dbReference type="Google" id="ProtNLM"/>
    </source>
</evidence>
<sequence length="352" mass="38132" precursor="true">MNCSARMRASAVILMVMATFCGGGATCLNRPATTFQQSPVVWNAPVAPALSDVIAAVNRTGAITQLSTNQGFMEVRSMPSLPKLTASIALQRPRQFRLKASPPLMVTDMVDIGSNDQVFWFEVPEGMMMKRTLYFADHESYQHVAQRSVLPIEPMWIADAFGLAEIDPNTVISGPTVRGDGKLEIHCQLVQPAGTMRRVYWIDSALGYVTDQYVYSASGALVAESHSARHEYFDDIGCALPHQVDLILAPVGGPPLSLRIEVGRYMVNQILGGDPNLFVMPQDAAQVVNIAQITNQPMSPAPGVSIEKTVPQDALPAYSAPLQAGTSSRFRPIGQPANSPAVQLGPTHYRNQ</sequence>
<reference evidence="3 4" key="1">
    <citation type="submission" date="2019-02" db="EMBL/GenBank/DDBJ databases">
        <title>Deep-cultivation of Planctomycetes and their phenomic and genomic characterization uncovers novel biology.</title>
        <authorList>
            <person name="Wiegand S."/>
            <person name="Jogler M."/>
            <person name="Boedeker C."/>
            <person name="Pinto D."/>
            <person name="Vollmers J."/>
            <person name="Rivas-Marin E."/>
            <person name="Kohn T."/>
            <person name="Peeters S.H."/>
            <person name="Heuer A."/>
            <person name="Rast P."/>
            <person name="Oberbeckmann S."/>
            <person name="Bunk B."/>
            <person name="Jeske O."/>
            <person name="Meyerdierks A."/>
            <person name="Storesund J.E."/>
            <person name="Kallscheuer N."/>
            <person name="Luecker S."/>
            <person name="Lage O.M."/>
            <person name="Pohl T."/>
            <person name="Merkel B.J."/>
            <person name="Hornburger P."/>
            <person name="Mueller R.-W."/>
            <person name="Bruemmer F."/>
            <person name="Labrenz M."/>
            <person name="Spormann A.M."/>
            <person name="Op den Camp H."/>
            <person name="Overmann J."/>
            <person name="Amann R."/>
            <person name="Jetten M.S.M."/>
            <person name="Mascher T."/>
            <person name="Medema M.H."/>
            <person name="Devos D.P."/>
            <person name="Kaster A.-K."/>
            <person name="Ovreas L."/>
            <person name="Rohde M."/>
            <person name="Galperin M.Y."/>
            <person name="Jogler C."/>
        </authorList>
    </citation>
    <scope>NUCLEOTIDE SEQUENCE [LARGE SCALE GENOMIC DNA]</scope>
    <source>
        <strain evidence="3 4">SV_7m_r</strain>
    </source>
</reference>
<evidence type="ECO:0000313" key="4">
    <source>
        <dbReference type="Proteomes" id="UP000315003"/>
    </source>
</evidence>
<organism evidence="3 4">
    <name type="scientific">Stieleria bergensis</name>
    <dbReference type="NCBI Taxonomy" id="2528025"/>
    <lineage>
        <taxon>Bacteria</taxon>
        <taxon>Pseudomonadati</taxon>
        <taxon>Planctomycetota</taxon>
        <taxon>Planctomycetia</taxon>
        <taxon>Pirellulales</taxon>
        <taxon>Pirellulaceae</taxon>
        <taxon>Stieleria</taxon>
    </lineage>
</organism>
<feature type="chain" id="PRO_5021860135" description="DUF4412 domain-containing protein" evidence="2">
    <location>
        <begin position="26"/>
        <end position="352"/>
    </location>
</feature>
<dbReference type="AlphaFoldDB" id="A0A517SU43"/>
<proteinExistence type="predicted"/>
<dbReference type="RefSeq" id="WP_145271662.1">
    <property type="nucleotide sequence ID" value="NZ_CP036272.1"/>
</dbReference>
<dbReference type="OrthoDB" id="279598at2"/>
<keyword evidence="2" id="KW-0732">Signal</keyword>
<dbReference type="EMBL" id="CP036272">
    <property type="protein sequence ID" value="QDT59651.1"/>
    <property type="molecule type" value="Genomic_DNA"/>
</dbReference>
<evidence type="ECO:0000256" key="1">
    <source>
        <dbReference type="SAM" id="MobiDB-lite"/>
    </source>
</evidence>
<dbReference type="Proteomes" id="UP000315003">
    <property type="component" value="Chromosome"/>
</dbReference>
<keyword evidence="4" id="KW-1185">Reference proteome</keyword>
<accession>A0A517SU43</accession>
<gene>
    <name evidence="3" type="ORF">SV7mr_21600</name>
</gene>
<evidence type="ECO:0000256" key="2">
    <source>
        <dbReference type="SAM" id="SignalP"/>
    </source>
</evidence>
<feature type="signal peptide" evidence="2">
    <location>
        <begin position="1"/>
        <end position="25"/>
    </location>
</feature>
<name>A0A517SU43_9BACT</name>
<protein>
    <recommendedName>
        <fullName evidence="5">DUF4412 domain-containing protein</fullName>
    </recommendedName>
</protein>
<feature type="region of interest" description="Disordered" evidence="1">
    <location>
        <begin position="326"/>
        <end position="352"/>
    </location>
</feature>